<dbReference type="GeneTree" id="ENSGT00940000163630"/>
<sequence length="750" mass="86462">MKIFYKLYEILLVGFPVILCGDFNTITDLKDRVADNTIHITREGKLLEKICTTCGLKDSFRELFPLDSGFTRFDSRVKTRIDRIYTTKDIKVINYKTELLVESDHLAVNVKLSLGIREQRGYWKLNTQCLKNTSVVAEILQEIRRIKELKVLTPSNAKLWEVFKKQIKMFLIQKCKKLNCERNEHYNKLTAEYVELQSKRDKTIEDEENLFKLKSELFEINNETFLNLQLQAGMNNSFSGNTSNVIKRLNDRRENKMIKGIRDDHGNIIENEKEKRKIIKEKCQNAFGEIKIQDQKITQILSGCPTLQAEDLASICQPITKEEIIEVIKGLHDGKTPGPDGLPAELYKACVNEVINLLQNYFNEGLSEGKMNEDFYKSVITLIYKKGDQNELDNWRQISLLNIDYKILAKILMNRLNQHLEKIIEIEQTCAVKGRYMWDNLGMLRELILNNDDKDFYIVSLDQKKAFDFVSREYLWEALQHYGFPPNFIAMIKLLYKKSITQINVNGILTEPFETHRGVKQGCPLSAALYVLAISPLLNKIKNDTRIKGIKIFDKKSFKLTAFADDITVVIKNQKEFRILTEHFKTYEEVAGAKLNLDKTEGIWMGQNDPPSLDIEIKDSIKIIGLVVTKDNCAEINWTVKEQEVENELNQWKVANFKTRIQIVKTFVLSKILKGSSRPTSSRSSSSKSSSVDSSLLSTSSDIPRSITTAIRDRNNMEEKVNDFKTLSTKSKRKKKHPSGNGPVKKMMKD</sequence>
<feature type="region of interest" description="Disordered" evidence="1">
    <location>
        <begin position="676"/>
        <end position="750"/>
    </location>
</feature>
<dbReference type="Proteomes" id="UP000018467">
    <property type="component" value="Unassembled WGS sequence"/>
</dbReference>
<accession>A0A3B1J3P5</accession>
<dbReference type="InParanoid" id="A0A3B1J3P5"/>
<dbReference type="SUPFAM" id="SSF56219">
    <property type="entry name" value="DNase I-like"/>
    <property type="match status" value="1"/>
</dbReference>
<dbReference type="Gene3D" id="3.60.10.10">
    <property type="entry name" value="Endonuclease/exonuclease/phosphatase"/>
    <property type="match status" value="1"/>
</dbReference>
<evidence type="ECO:0000313" key="4">
    <source>
        <dbReference type="Proteomes" id="UP000018467"/>
    </source>
</evidence>
<dbReference type="InterPro" id="IPR036691">
    <property type="entry name" value="Endo/exonu/phosph_ase_sf"/>
</dbReference>
<dbReference type="InterPro" id="IPR000477">
    <property type="entry name" value="RT_dom"/>
</dbReference>
<dbReference type="PANTHER" id="PTHR31635:SF196">
    <property type="entry name" value="REVERSE TRANSCRIPTASE DOMAIN-CONTAINING PROTEIN-RELATED"/>
    <property type="match status" value="1"/>
</dbReference>
<protein>
    <recommendedName>
        <fullName evidence="2">Reverse transcriptase domain-containing protein</fullName>
    </recommendedName>
</protein>
<evidence type="ECO:0000256" key="1">
    <source>
        <dbReference type="SAM" id="MobiDB-lite"/>
    </source>
</evidence>
<reference evidence="3" key="4">
    <citation type="submission" date="2025-09" db="UniProtKB">
        <authorList>
            <consortium name="Ensembl"/>
        </authorList>
    </citation>
    <scope>IDENTIFICATION</scope>
</reference>
<feature type="domain" description="Reverse transcriptase" evidence="2">
    <location>
        <begin position="364"/>
        <end position="628"/>
    </location>
</feature>
<dbReference type="InterPro" id="IPR005135">
    <property type="entry name" value="Endo/exonuclease/phosphatase"/>
</dbReference>
<dbReference type="AlphaFoldDB" id="A0A3B1J3P5"/>
<reference evidence="4" key="2">
    <citation type="journal article" date="2014" name="Nat. Commun.">
        <title>The cavefish genome reveals candidate genes for eye loss.</title>
        <authorList>
            <person name="McGaugh S.E."/>
            <person name="Gross J.B."/>
            <person name="Aken B."/>
            <person name="Blin M."/>
            <person name="Borowsky R."/>
            <person name="Chalopin D."/>
            <person name="Hinaux H."/>
            <person name="Jeffery W.R."/>
            <person name="Keene A."/>
            <person name="Ma L."/>
            <person name="Minx P."/>
            <person name="Murphy D."/>
            <person name="O'Quin K.E."/>
            <person name="Retaux S."/>
            <person name="Rohner N."/>
            <person name="Searle S.M."/>
            <person name="Stahl B.A."/>
            <person name="Tabin C."/>
            <person name="Volff J.N."/>
            <person name="Yoshizawa M."/>
            <person name="Warren W.C."/>
        </authorList>
    </citation>
    <scope>NUCLEOTIDE SEQUENCE [LARGE SCALE GENOMIC DNA]</scope>
    <source>
        <strain evidence="4">female</strain>
    </source>
</reference>
<reference evidence="4" key="1">
    <citation type="submission" date="2013-03" db="EMBL/GenBank/DDBJ databases">
        <authorList>
            <person name="Jeffery W."/>
            <person name="Warren W."/>
            <person name="Wilson R.K."/>
        </authorList>
    </citation>
    <scope>NUCLEOTIDE SEQUENCE</scope>
    <source>
        <strain evidence="4">female</strain>
    </source>
</reference>
<dbReference type="InterPro" id="IPR043502">
    <property type="entry name" value="DNA/RNA_pol_sf"/>
</dbReference>
<organism evidence="3 4">
    <name type="scientific">Astyanax mexicanus</name>
    <name type="common">Blind cave fish</name>
    <name type="synonym">Astyanax fasciatus mexicanus</name>
    <dbReference type="NCBI Taxonomy" id="7994"/>
    <lineage>
        <taxon>Eukaryota</taxon>
        <taxon>Metazoa</taxon>
        <taxon>Chordata</taxon>
        <taxon>Craniata</taxon>
        <taxon>Vertebrata</taxon>
        <taxon>Euteleostomi</taxon>
        <taxon>Actinopterygii</taxon>
        <taxon>Neopterygii</taxon>
        <taxon>Teleostei</taxon>
        <taxon>Ostariophysi</taxon>
        <taxon>Characiformes</taxon>
        <taxon>Characoidei</taxon>
        <taxon>Acestrorhamphidae</taxon>
        <taxon>Acestrorhamphinae</taxon>
        <taxon>Astyanax</taxon>
    </lineage>
</organism>
<feature type="compositionally biased region" description="Basic and acidic residues" evidence="1">
    <location>
        <begin position="711"/>
        <end position="723"/>
    </location>
</feature>
<dbReference type="Ensembl" id="ENSAMXT00000048385.1">
    <property type="protein sequence ID" value="ENSAMXP00000035969.1"/>
    <property type="gene ID" value="ENSAMXG00000032036.1"/>
</dbReference>
<proteinExistence type="predicted"/>
<reference evidence="3" key="3">
    <citation type="submission" date="2025-08" db="UniProtKB">
        <authorList>
            <consortium name="Ensembl"/>
        </authorList>
    </citation>
    <scope>IDENTIFICATION</scope>
</reference>
<dbReference type="PANTHER" id="PTHR31635">
    <property type="entry name" value="REVERSE TRANSCRIPTASE DOMAIN-CONTAINING PROTEIN-RELATED"/>
    <property type="match status" value="1"/>
</dbReference>
<dbReference type="PROSITE" id="PS50878">
    <property type="entry name" value="RT_POL"/>
    <property type="match status" value="1"/>
</dbReference>
<dbReference type="CDD" id="cd01650">
    <property type="entry name" value="RT_nLTR_like"/>
    <property type="match status" value="1"/>
</dbReference>
<dbReference type="GO" id="GO:0003824">
    <property type="term" value="F:catalytic activity"/>
    <property type="evidence" value="ECO:0007669"/>
    <property type="project" value="InterPro"/>
</dbReference>
<name>A0A3B1J3P5_ASTMX</name>
<dbReference type="Pfam" id="PF03372">
    <property type="entry name" value="Exo_endo_phos"/>
    <property type="match status" value="1"/>
</dbReference>
<dbReference type="Pfam" id="PF00078">
    <property type="entry name" value="RVT_1"/>
    <property type="match status" value="1"/>
</dbReference>
<feature type="compositionally biased region" description="Low complexity" evidence="1">
    <location>
        <begin position="676"/>
        <end position="706"/>
    </location>
</feature>
<evidence type="ECO:0000259" key="2">
    <source>
        <dbReference type="PROSITE" id="PS50878"/>
    </source>
</evidence>
<evidence type="ECO:0000313" key="3">
    <source>
        <dbReference type="Ensembl" id="ENSAMXP00000035969.1"/>
    </source>
</evidence>
<dbReference type="SUPFAM" id="SSF56672">
    <property type="entry name" value="DNA/RNA polymerases"/>
    <property type="match status" value="1"/>
</dbReference>
<keyword evidence="4" id="KW-1185">Reference proteome</keyword>